<dbReference type="HOGENOM" id="CLU_132252_0_0_1"/>
<dbReference type="Proteomes" id="UP000008068">
    <property type="component" value="Unassembled WGS sequence"/>
</dbReference>
<keyword evidence="5" id="KW-1185">Reference proteome</keyword>
<dbReference type="GO" id="GO:0005634">
    <property type="term" value="C:nucleus"/>
    <property type="evidence" value="ECO:0007669"/>
    <property type="project" value="UniProtKB-SubCell"/>
</dbReference>
<dbReference type="eggNOG" id="KOG1911">
    <property type="taxonomic scope" value="Eukaryota"/>
</dbReference>
<dbReference type="InterPro" id="IPR016197">
    <property type="entry name" value="Chromo-like_dom_sf"/>
</dbReference>
<dbReference type="PROSITE" id="PS50013">
    <property type="entry name" value="CHROMO_2"/>
    <property type="match status" value="1"/>
</dbReference>
<organism evidence="5">
    <name type="scientific">Caenorhabditis brenneri</name>
    <name type="common">Nematode worm</name>
    <dbReference type="NCBI Taxonomy" id="135651"/>
    <lineage>
        <taxon>Eukaryota</taxon>
        <taxon>Metazoa</taxon>
        <taxon>Ecdysozoa</taxon>
        <taxon>Nematoda</taxon>
        <taxon>Chromadorea</taxon>
        <taxon>Rhabditida</taxon>
        <taxon>Rhabditina</taxon>
        <taxon>Rhabditomorpha</taxon>
        <taxon>Rhabditoidea</taxon>
        <taxon>Rhabditidae</taxon>
        <taxon>Peloderinae</taxon>
        <taxon>Caenorhabditis</taxon>
    </lineage>
</organism>
<dbReference type="CDD" id="cd00024">
    <property type="entry name" value="CD_CSD"/>
    <property type="match status" value="1"/>
</dbReference>
<dbReference type="InterPro" id="IPR000953">
    <property type="entry name" value="Chromo/chromo_shadow_dom"/>
</dbReference>
<dbReference type="SUPFAM" id="SSF54160">
    <property type="entry name" value="Chromo domain-like"/>
    <property type="match status" value="1"/>
</dbReference>
<reference evidence="5" key="1">
    <citation type="submission" date="2011-07" db="EMBL/GenBank/DDBJ databases">
        <authorList>
            <consortium name="Caenorhabditis brenneri Sequencing and Analysis Consortium"/>
            <person name="Wilson R.K."/>
        </authorList>
    </citation>
    <scope>NUCLEOTIDE SEQUENCE [LARGE SCALE GENOMIC DNA]</scope>
    <source>
        <strain evidence="5">PB2801</strain>
    </source>
</reference>
<evidence type="ECO:0000259" key="3">
    <source>
        <dbReference type="PROSITE" id="PS50013"/>
    </source>
</evidence>
<gene>
    <name evidence="4" type="ORF">CAEBREN_10761</name>
</gene>
<keyword evidence="2" id="KW-0539">Nucleus</keyword>
<dbReference type="EMBL" id="GL379828">
    <property type="protein sequence ID" value="EGT50357.1"/>
    <property type="molecule type" value="Genomic_DNA"/>
</dbReference>
<evidence type="ECO:0000256" key="2">
    <source>
        <dbReference type="ARBA" id="ARBA00023242"/>
    </source>
</evidence>
<accession>G0N1X5</accession>
<name>G0N1X5_CAEBE</name>
<dbReference type="AlphaFoldDB" id="G0N1X5"/>
<protein>
    <recommendedName>
        <fullName evidence="3">Chromo domain-containing protein</fullName>
    </recommendedName>
</protein>
<comment type="subcellular location">
    <subcellularLocation>
        <location evidence="1">Nucleus</location>
    </subcellularLocation>
</comment>
<dbReference type="InterPro" id="IPR051219">
    <property type="entry name" value="Heterochromatin_chromo-domain"/>
</dbReference>
<evidence type="ECO:0000313" key="5">
    <source>
        <dbReference type="Proteomes" id="UP000008068"/>
    </source>
</evidence>
<feature type="domain" description="Chromo" evidence="3">
    <location>
        <begin position="7"/>
        <end position="65"/>
    </location>
</feature>
<dbReference type="InParanoid" id="G0N1X5"/>
<dbReference type="InterPro" id="IPR023779">
    <property type="entry name" value="Chromodomain_CS"/>
</dbReference>
<proteinExistence type="predicted"/>
<dbReference type="Pfam" id="PF00385">
    <property type="entry name" value="Chromo"/>
    <property type="match status" value="1"/>
</dbReference>
<sequence>MPKKDFYVVETILDKRRKRGRVEYLVKWKNFGAAESTWEPVKNLRCNRLIAAYERRKRNNLGRITFRIRPVDRRVPFAIAPYVLALPSHRNVGPPPKADLVTAQYLVGRRVSAILGMGESAMWTPTGPKHLICYCCRFDDRTVRYVERDALVEGIPGAAAMILNYINFTRGLP</sequence>
<dbReference type="InterPro" id="IPR023780">
    <property type="entry name" value="Chromo_domain"/>
</dbReference>
<dbReference type="PANTHER" id="PTHR22812">
    <property type="entry name" value="CHROMOBOX PROTEIN"/>
    <property type="match status" value="1"/>
</dbReference>
<dbReference type="Gene3D" id="2.40.50.40">
    <property type="match status" value="1"/>
</dbReference>
<dbReference type="OrthoDB" id="1918685at2759"/>
<dbReference type="STRING" id="135651.G0N1X5"/>
<evidence type="ECO:0000313" key="4">
    <source>
        <dbReference type="EMBL" id="EGT50357.1"/>
    </source>
</evidence>
<evidence type="ECO:0000256" key="1">
    <source>
        <dbReference type="ARBA" id="ARBA00004123"/>
    </source>
</evidence>
<dbReference type="SMART" id="SM00298">
    <property type="entry name" value="CHROMO"/>
    <property type="match status" value="1"/>
</dbReference>
<dbReference type="PROSITE" id="PS00598">
    <property type="entry name" value="CHROMO_1"/>
    <property type="match status" value="1"/>
</dbReference>